<keyword evidence="2" id="KW-1185">Reference proteome</keyword>
<comment type="caution">
    <text evidence="1">The sequence shown here is derived from an EMBL/GenBank/DDBJ whole genome shotgun (WGS) entry which is preliminary data.</text>
</comment>
<gene>
    <name evidence="1" type="ORF">CLODIP_2_CD14588</name>
</gene>
<sequence>MVRASERPSESSTWRGPCLAFGGCGGLSEPCLLLTVLSPRLDAFWLASSPRRSAACVSFSLAEKSQHRPLHRTDSVSYCEIACRDGGGPKMRRCIGTGDQLKEQLVAARGMKRVGNWQRIALTFA</sequence>
<name>A0A8S1DBG6_9INSE</name>
<dbReference type="AlphaFoldDB" id="A0A8S1DBG6"/>
<evidence type="ECO:0000313" key="2">
    <source>
        <dbReference type="Proteomes" id="UP000494165"/>
    </source>
</evidence>
<evidence type="ECO:0000313" key="1">
    <source>
        <dbReference type="EMBL" id="CAB3378425.1"/>
    </source>
</evidence>
<accession>A0A8S1DBG6</accession>
<reference evidence="1 2" key="1">
    <citation type="submission" date="2020-04" db="EMBL/GenBank/DDBJ databases">
        <authorList>
            <person name="Alioto T."/>
            <person name="Alioto T."/>
            <person name="Gomez Garrido J."/>
        </authorList>
    </citation>
    <scope>NUCLEOTIDE SEQUENCE [LARGE SCALE GENOMIC DNA]</scope>
</reference>
<dbReference type="Proteomes" id="UP000494165">
    <property type="component" value="Unassembled WGS sequence"/>
</dbReference>
<proteinExistence type="predicted"/>
<dbReference type="EMBL" id="CADEPI010000164">
    <property type="protein sequence ID" value="CAB3378425.1"/>
    <property type="molecule type" value="Genomic_DNA"/>
</dbReference>
<organism evidence="1 2">
    <name type="scientific">Cloeon dipterum</name>
    <dbReference type="NCBI Taxonomy" id="197152"/>
    <lineage>
        <taxon>Eukaryota</taxon>
        <taxon>Metazoa</taxon>
        <taxon>Ecdysozoa</taxon>
        <taxon>Arthropoda</taxon>
        <taxon>Hexapoda</taxon>
        <taxon>Insecta</taxon>
        <taxon>Pterygota</taxon>
        <taxon>Palaeoptera</taxon>
        <taxon>Ephemeroptera</taxon>
        <taxon>Pisciforma</taxon>
        <taxon>Baetidae</taxon>
        <taxon>Cloeon</taxon>
    </lineage>
</organism>
<protein>
    <submittedName>
        <fullName evidence="1">Uncharacterized protein</fullName>
    </submittedName>
</protein>